<feature type="transmembrane region" description="Helical" evidence="8">
    <location>
        <begin position="143"/>
        <end position="164"/>
    </location>
</feature>
<feature type="transmembrane region" description="Helical" evidence="8">
    <location>
        <begin position="290"/>
        <end position="323"/>
    </location>
</feature>
<evidence type="ECO:0000256" key="5">
    <source>
        <dbReference type="ARBA" id="ARBA00022989"/>
    </source>
</evidence>
<dbReference type="EMBL" id="SUMB01000001">
    <property type="protein sequence ID" value="TJZ59107.1"/>
    <property type="molecule type" value="Genomic_DNA"/>
</dbReference>
<keyword evidence="11" id="KW-1185">Reference proteome</keyword>
<evidence type="ECO:0000256" key="8">
    <source>
        <dbReference type="SAM" id="Phobius"/>
    </source>
</evidence>
<dbReference type="Gene3D" id="1.20.1250.20">
    <property type="entry name" value="MFS general substrate transporter like domains"/>
    <property type="match status" value="1"/>
</dbReference>
<dbReference type="InterPro" id="IPR011701">
    <property type="entry name" value="MFS"/>
</dbReference>
<dbReference type="SUPFAM" id="SSF103473">
    <property type="entry name" value="MFS general substrate transporter"/>
    <property type="match status" value="1"/>
</dbReference>
<keyword evidence="6 8" id="KW-0472">Membrane</keyword>
<keyword evidence="3" id="KW-1003">Cell membrane</keyword>
<feature type="transmembrane region" description="Helical" evidence="8">
    <location>
        <begin position="55"/>
        <end position="73"/>
    </location>
</feature>
<feature type="transmembrane region" description="Helical" evidence="8">
    <location>
        <begin position="16"/>
        <end position="43"/>
    </location>
</feature>
<protein>
    <submittedName>
        <fullName evidence="10">MFS transporter</fullName>
    </submittedName>
</protein>
<feature type="domain" description="Major facilitator superfamily (MFS) profile" evidence="9">
    <location>
        <begin position="16"/>
        <end position="401"/>
    </location>
</feature>
<feature type="transmembrane region" description="Helical" evidence="8">
    <location>
        <begin position="214"/>
        <end position="242"/>
    </location>
</feature>
<proteinExistence type="predicted"/>
<dbReference type="PANTHER" id="PTHR23517">
    <property type="entry name" value="RESISTANCE PROTEIN MDTM, PUTATIVE-RELATED-RELATED"/>
    <property type="match status" value="1"/>
</dbReference>
<dbReference type="Proteomes" id="UP000308697">
    <property type="component" value="Unassembled WGS sequence"/>
</dbReference>
<accession>A0A4U0NWF7</accession>
<dbReference type="PANTHER" id="PTHR23517:SF2">
    <property type="entry name" value="MULTIDRUG RESISTANCE PROTEIN MDTH"/>
    <property type="match status" value="1"/>
</dbReference>
<keyword evidence="4 8" id="KW-0812">Transmembrane</keyword>
<dbReference type="InterPro" id="IPR020846">
    <property type="entry name" value="MFS_dom"/>
</dbReference>
<evidence type="ECO:0000256" key="6">
    <source>
        <dbReference type="ARBA" id="ARBA00023136"/>
    </source>
</evidence>
<feature type="transmembrane region" description="Helical" evidence="8">
    <location>
        <begin position="376"/>
        <end position="397"/>
    </location>
</feature>
<dbReference type="InterPro" id="IPR036259">
    <property type="entry name" value="MFS_trans_sf"/>
</dbReference>
<feature type="transmembrane region" description="Helical" evidence="8">
    <location>
        <begin position="248"/>
        <end position="269"/>
    </location>
</feature>
<evidence type="ECO:0000256" key="7">
    <source>
        <dbReference type="SAM" id="MobiDB-lite"/>
    </source>
</evidence>
<dbReference type="PROSITE" id="PS50850">
    <property type="entry name" value="MFS"/>
    <property type="match status" value="1"/>
</dbReference>
<organism evidence="10 11">
    <name type="scientific">Streptomyces piniterrae</name>
    <dbReference type="NCBI Taxonomy" id="2571125"/>
    <lineage>
        <taxon>Bacteria</taxon>
        <taxon>Bacillati</taxon>
        <taxon>Actinomycetota</taxon>
        <taxon>Actinomycetes</taxon>
        <taxon>Kitasatosporales</taxon>
        <taxon>Streptomycetaceae</taxon>
        <taxon>Streptomyces</taxon>
    </lineage>
</organism>
<dbReference type="AlphaFoldDB" id="A0A4U0NWF7"/>
<evidence type="ECO:0000256" key="2">
    <source>
        <dbReference type="ARBA" id="ARBA00022448"/>
    </source>
</evidence>
<evidence type="ECO:0000256" key="1">
    <source>
        <dbReference type="ARBA" id="ARBA00004651"/>
    </source>
</evidence>
<keyword evidence="5 8" id="KW-1133">Transmembrane helix</keyword>
<comment type="subcellular location">
    <subcellularLocation>
        <location evidence="1">Cell membrane</location>
        <topology evidence="1">Multi-pass membrane protein</topology>
    </subcellularLocation>
</comment>
<comment type="caution">
    <text evidence="10">The sequence shown here is derived from an EMBL/GenBank/DDBJ whole genome shotgun (WGS) entry which is preliminary data.</text>
</comment>
<feature type="region of interest" description="Disordered" evidence="7">
    <location>
        <begin position="402"/>
        <end position="423"/>
    </location>
</feature>
<evidence type="ECO:0000256" key="4">
    <source>
        <dbReference type="ARBA" id="ARBA00022692"/>
    </source>
</evidence>
<feature type="transmembrane region" description="Helical" evidence="8">
    <location>
        <begin position="170"/>
        <end position="193"/>
    </location>
</feature>
<reference evidence="10 11" key="1">
    <citation type="submission" date="2019-04" db="EMBL/GenBank/DDBJ databases">
        <title>Streptomyces piniterrae sp. nov., a heliquinomycin-producing actinomycete isolated from rhizosphere soil of Pinus yunnanensis.</title>
        <authorList>
            <person name="Zhuang X."/>
            <person name="Zhao J."/>
        </authorList>
    </citation>
    <scope>NUCLEOTIDE SEQUENCE [LARGE SCALE GENOMIC DNA]</scope>
    <source>
        <strain evidence="11">jys28</strain>
    </source>
</reference>
<sequence length="423" mass="43695">MGALSILRDLKPRRGVVGILAVSNLARTVANGFLLSVTVLYFLRTVDIPSQRVGLGLTVSAVLAMLVSIPAGQLSDRLGSRTTSIVFGVFQGIAVCGYTLVGGFTGFLVVVSLSAMADSASAAARGALIADALPPSERVEARAYLQSVINVGLSLGTLLGGAALAVNTAVVFTALLLTSGVLFTVAGLLCLRLPRTEAAARPEDAKGSHVLADLPFLAVAFLNAVLVLGTDALLTVALPIWIADRTQAPVSVYAAIMLLNTVVCVLFQVRMSKGAEDVAGGARAMRRSGVLLAVCCALFAVAAGRPVWVAVLCLLAGALIHVFGEMLHSAGSWALSYELAPAHAHGQYQGLFGLAQRVGAAVTPLLATAVIVGWGWPGWLLFAGVLLAGGLATPAVARWAQRTRTPQHQEPHEDSQTPDAVSA</sequence>
<evidence type="ECO:0000259" key="9">
    <source>
        <dbReference type="PROSITE" id="PS50850"/>
    </source>
</evidence>
<keyword evidence="2" id="KW-0813">Transport</keyword>
<gene>
    <name evidence="10" type="ORF">FCH28_02975</name>
</gene>
<dbReference type="RefSeq" id="WP_136738059.1">
    <property type="nucleotide sequence ID" value="NZ_SUMB01000001.1"/>
</dbReference>
<feature type="transmembrane region" description="Helical" evidence="8">
    <location>
        <begin position="85"/>
        <end position="111"/>
    </location>
</feature>
<evidence type="ECO:0000313" key="11">
    <source>
        <dbReference type="Proteomes" id="UP000308697"/>
    </source>
</evidence>
<dbReference type="GO" id="GO:0022857">
    <property type="term" value="F:transmembrane transporter activity"/>
    <property type="evidence" value="ECO:0007669"/>
    <property type="project" value="InterPro"/>
</dbReference>
<dbReference type="GO" id="GO:0005886">
    <property type="term" value="C:plasma membrane"/>
    <property type="evidence" value="ECO:0007669"/>
    <property type="project" value="UniProtKB-SubCell"/>
</dbReference>
<name>A0A4U0NWF7_9ACTN</name>
<evidence type="ECO:0000256" key="3">
    <source>
        <dbReference type="ARBA" id="ARBA00022475"/>
    </source>
</evidence>
<dbReference type="Pfam" id="PF07690">
    <property type="entry name" value="MFS_1"/>
    <property type="match status" value="1"/>
</dbReference>
<dbReference type="InterPro" id="IPR050171">
    <property type="entry name" value="MFS_Transporters"/>
</dbReference>
<evidence type="ECO:0000313" key="10">
    <source>
        <dbReference type="EMBL" id="TJZ59107.1"/>
    </source>
</evidence>
<dbReference type="OrthoDB" id="6803299at2"/>